<dbReference type="AlphaFoldDB" id="A0A9D4MH09"/>
<reference evidence="1" key="2">
    <citation type="submission" date="2020-11" db="EMBL/GenBank/DDBJ databases">
        <authorList>
            <person name="McCartney M.A."/>
            <person name="Auch B."/>
            <person name="Kono T."/>
            <person name="Mallez S."/>
            <person name="Becker A."/>
            <person name="Gohl D.M."/>
            <person name="Silverstein K.A.T."/>
            <person name="Koren S."/>
            <person name="Bechman K.B."/>
            <person name="Herman A."/>
            <person name="Abrahante J.E."/>
            <person name="Garbe J."/>
        </authorList>
    </citation>
    <scope>NUCLEOTIDE SEQUENCE</scope>
    <source>
        <strain evidence="1">Duluth1</strain>
        <tissue evidence="1">Whole animal</tissue>
    </source>
</reference>
<proteinExistence type="predicted"/>
<protein>
    <submittedName>
        <fullName evidence="1">Uncharacterized protein</fullName>
    </submittedName>
</protein>
<comment type="caution">
    <text evidence="1">The sequence shown here is derived from an EMBL/GenBank/DDBJ whole genome shotgun (WGS) entry which is preliminary data.</text>
</comment>
<sequence>MDRSGKYRVKRTNDCVSALEKVELVGVGATTADRLNQLENERYVLGMRMPF</sequence>
<evidence type="ECO:0000313" key="1">
    <source>
        <dbReference type="EMBL" id="KAH3876768.1"/>
    </source>
</evidence>
<name>A0A9D4MH09_DREPO</name>
<dbReference type="Proteomes" id="UP000828390">
    <property type="component" value="Unassembled WGS sequence"/>
</dbReference>
<accession>A0A9D4MH09</accession>
<keyword evidence="2" id="KW-1185">Reference proteome</keyword>
<evidence type="ECO:0000313" key="2">
    <source>
        <dbReference type="Proteomes" id="UP000828390"/>
    </source>
</evidence>
<reference evidence="1" key="1">
    <citation type="journal article" date="2019" name="bioRxiv">
        <title>The Genome of the Zebra Mussel, Dreissena polymorpha: A Resource for Invasive Species Research.</title>
        <authorList>
            <person name="McCartney M.A."/>
            <person name="Auch B."/>
            <person name="Kono T."/>
            <person name="Mallez S."/>
            <person name="Zhang Y."/>
            <person name="Obille A."/>
            <person name="Becker A."/>
            <person name="Abrahante J.E."/>
            <person name="Garbe J."/>
            <person name="Badalamenti J.P."/>
            <person name="Herman A."/>
            <person name="Mangelson H."/>
            <person name="Liachko I."/>
            <person name="Sullivan S."/>
            <person name="Sone E.D."/>
            <person name="Koren S."/>
            <person name="Silverstein K.A.T."/>
            <person name="Beckman K.B."/>
            <person name="Gohl D.M."/>
        </authorList>
    </citation>
    <scope>NUCLEOTIDE SEQUENCE</scope>
    <source>
        <strain evidence="1">Duluth1</strain>
        <tissue evidence="1">Whole animal</tissue>
    </source>
</reference>
<gene>
    <name evidence="1" type="ORF">DPMN_000618</name>
</gene>
<organism evidence="1 2">
    <name type="scientific">Dreissena polymorpha</name>
    <name type="common">Zebra mussel</name>
    <name type="synonym">Mytilus polymorpha</name>
    <dbReference type="NCBI Taxonomy" id="45954"/>
    <lineage>
        <taxon>Eukaryota</taxon>
        <taxon>Metazoa</taxon>
        <taxon>Spiralia</taxon>
        <taxon>Lophotrochozoa</taxon>
        <taxon>Mollusca</taxon>
        <taxon>Bivalvia</taxon>
        <taxon>Autobranchia</taxon>
        <taxon>Heteroconchia</taxon>
        <taxon>Euheterodonta</taxon>
        <taxon>Imparidentia</taxon>
        <taxon>Neoheterodontei</taxon>
        <taxon>Myida</taxon>
        <taxon>Dreissenoidea</taxon>
        <taxon>Dreissenidae</taxon>
        <taxon>Dreissena</taxon>
    </lineage>
</organism>
<dbReference type="EMBL" id="JAIWYP010000001">
    <property type="protein sequence ID" value="KAH3876768.1"/>
    <property type="molecule type" value="Genomic_DNA"/>
</dbReference>